<accession>A0ABT3RBM3</accession>
<dbReference type="RefSeq" id="WP_266051327.1">
    <property type="nucleotide sequence ID" value="NZ_JAPFQO010000002.1"/>
</dbReference>
<keyword evidence="5" id="KW-1185">Reference proteome</keyword>
<dbReference type="Proteomes" id="UP001207228">
    <property type="component" value="Unassembled WGS sequence"/>
</dbReference>
<feature type="domain" description="NADPH-dependent FMN reductase-like" evidence="3">
    <location>
        <begin position="15"/>
        <end position="152"/>
    </location>
</feature>
<comment type="caution">
    <text evidence="4">The sequence shown here is derived from an EMBL/GenBank/DDBJ whole genome shotgun (WGS) entry which is preliminary data.</text>
</comment>
<sequence>MATATAQSSATTTPLVILASARQNSDTQLVVRKVLADQKYKLVNLMDHHIMPYTYKGVYAEEDEFTSIAGVMLQHDKIIFATPVYWYSMSGMLKNFFDRLTDLVTIHKELGRQMEGKKVYLLAVGTDEKLPFGFEEPFRLTAAYFDMHYNGCYYSTAAQLHASNLPKTASFVEQVYT</sequence>
<proteinExistence type="predicted"/>
<dbReference type="PANTHER" id="PTHR43278">
    <property type="entry name" value="NAD(P)H-DEPENDENT FMN-CONTAINING OXIDOREDUCTASE YWQN-RELATED"/>
    <property type="match status" value="1"/>
</dbReference>
<protein>
    <submittedName>
        <fullName evidence="4">NAD(P)H-dependent oxidoreductase</fullName>
    </submittedName>
</protein>
<dbReference type="PANTHER" id="PTHR43278:SF4">
    <property type="entry name" value="NAD(P)H-DEPENDENT FMN-CONTAINING OXIDOREDUCTASE YWQN-RELATED"/>
    <property type="match status" value="1"/>
</dbReference>
<organism evidence="4 5">
    <name type="scientific">Pontibacter anaerobius</name>
    <dbReference type="NCBI Taxonomy" id="2993940"/>
    <lineage>
        <taxon>Bacteria</taxon>
        <taxon>Pseudomonadati</taxon>
        <taxon>Bacteroidota</taxon>
        <taxon>Cytophagia</taxon>
        <taxon>Cytophagales</taxon>
        <taxon>Hymenobacteraceae</taxon>
        <taxon>Pontibacter</taxon>
    </lineage>
</organism>
<evidence type="ECO:0000313" key="4">
    <source>
        <dbReference type="EMBL" id="MCX2739268.1"/>
    </source>
</evidence>
<dbReference type="InterPro" id="IPR005025">
    <property type="entry name" value="FMN_Rdtase-like_dom"/>
</dbReference>
<dbReference type="Gene3D" id="3.40.50.360">
    <property type="match status" value="1"/>
</dbReference>
<dbReference type="EMBL" id="JAPFQO010000002">
    <property type="protein sequence ID" value="MCX2739268.1"/>
    <property type="molecule type" value="Genomic_DNA"/>
</dbReference>
<name>A0ABT3RBM3_9BACT</name>
<evidence type="ECO:0000256" key="2">
    <source>
        <dbReference type="ARBA" id="ARBA00022643"/>
    </source>
</evidence>
<evidence type="ECO:0000259" key="3">
    <source>
        <dbReference type="Pfam" id="PF03358"/>
    </source>
</evidence>
<dbReference type="InterPro" id="IPR051796">
    <property type="entry name" value="ISF_SsuE-like"/>
</dbReference>
<keyword evidence="1" id="KW-0285">Flavoprotein</keyword>
<dbReference type="SUPFAM" id="SSF52218">
    <property type="entry name" value="Flavoproteins"/>
    <property type="match status" value="1"/>
</dbReference>
<gene>
    <name evidence="4" type="ORF">OO017_04865</name>
</gene>
<dbReference type="Pfam" id="PF03358">
    <property type="entry name" value="FMN_red"/>
    <property type="match status" value="1"/>
</dbReference>
<evidence type="ECO:0000313" key="5">
    <source>
        <dbReference type="Proteomes" id="UP001207228"/>
    </source>
</evidence>
<dbReference type="InterPro" id="IPR029039">
    <property type="entry name" value="Flavoprotein-like_sf"/>
</dbReference>
<reference evidence="4 5" key="1">
    <citation type="submission" date="2022-11" db="EMBL/GenBank/DDBJ databases">
        <title>The characterization of three novel Bacteroidetes species and genomic analysis of their roles in tidal elemental geochemical cycles.</title>
        <authorList>
            <person name="Ma K.-J."/>
        </authorList>
    </citation>
    <scope>NUCLEOTIDE SEQUENCE [LARGE SCALE GENOMIC DNA]</scope>
    <source>
        <strain evidence="4 5">M82</strain>
    </source>
</reference>
<evidence type="ECO:0000256" key="1">
    <source>
        <dbReference type="ARBA" id="ARBA00022630"/>
    </source>
</evidence>
<keyword evidence="2" id="KW-0288">FMN</keyword>